<evidence type="ECO:0000313" key="2">
    <source>
        <dbReference type="EMBL" id="TNV10208.1"/>
    </source>
</evidence>
<gene>
    <name evidence="2" type="ORF">FIB18_17260</name>
    <name evidence="1" type="ORF">GGQ79_004044</name>
</gene>
<keyword evidence="1" id="KW-0238">DNA-binding</keyword>
<dbReference type="InterPro" id="IPR011044">
    <property type="entry name" value="Quino_amine_DH_bsu"/>
</dbReference>
<accession>A0A5C5CGB7</accession>
<dbReference type="GO" id="GO:0003677">
    <property type="term" value="F:DNA binding"/>
    <property type="evidence" value="ECO:0007669"/>
    <property type="project" value="UniProtKB-KW"/>
</dbReference>
<dbReference type="AlphaFoldDB" id="A0A5C5CGB7"/>
<dbReference type="EMBL" id="VEWK01000010">
    <property type="protein sequence ID" value="TNV10208.1"/>
    <property type="molecule type" value="Genomic_DNA"/>
</dbReference>
<evidence type="ECO:0000313" key="4">
    <source>
        <dbReference type="Proteomes" id="UP000553980"/>
    </source>
</evidence>
<dbReference type="SUPFAM" id="SSF50969">
    <property type="entry name" value="YVTN repeat-like/Quinoprotein amine dehydrogenase"/>
    <property type="match status" value="1"/>
</dbReference>
<keyword evidence="4" id="KW-1185">Reference proteome</keyword>
<dbReference type="Proteomes" id="UP000313390">
    <property type="component" value="Unassembled WGS sequence"/>
</dbReference>
<name>A0A5C5CGB7_9HYPH</name>
<dbReference type="EMBL" id="JACIEX010000010">
    <property type="protein sequence ID" value="MBB4095498.1"/>
    <property type="molecule type" value="Genomic_DNA"/>
</dbReference>
<protein>
    <submittedName>
        <fullName evidence="1">DNA-binding beta-propeller fold protein YncE</fullName>
    </submittedName>
</protein>
<dbReference type="InterPro" id="IPR015943">
    <property type="entry name" value="WD40/YVTN_repeat-like_dom_sf"/>
</dbReference>
<proteinExistence type="predicted"/>
<reference evidence="2" key="2">
    <citation type="submission" date="2019-06" db="EMBL/GenBank/DDBJ databases">
        <authorList>
            <person name="Hu M."/>
        </authorList>
    </citation>
    <scope>NUCLEOTIDE SEQUENCE</scope>
    <source>
        <strain evidence="2">08RB2639</strain>
    </source>
</reference>
<reference evidence="2 3" key="1">
    <citation type="journal article" date="2011" name="Int. J. Syst. Evol. Microbiol.">
        <title>Ochrobactrum pecoris sp. nov., isolated from farm animals.</title>
        <authorList>
            <person name="Kampfer P."/>
            <person name="Huber B."/>
            <person name="Busse H.J."/>
            <person name="Scholz H.C."/>
            <person name="Tomaso H."/>
            <person name="Hotzel H."/>
            <person name="Melzer F."/>
        </authorList>
    </citation>
    <scope>NUCLEOTIDE SEQUENCE [LARGE SCALE GENOMIC DNA]</scope>
    <source>
        <strain evidence="2 3">08RB2639</strain>
    </source>
</reference>
<dbReference type="RefSeq" id="WP_140021892.1">
    <property type="nucleotide sequence ID" value="NZ_JACIEX010000010.1"/>
</dbReference>
<comment type="caution">
    <text evidence="2">The sequence shown here is derived from an EMBL/GenBank/DDBJ whole genome shotgun (WGS) entry which is preliminary data.</text>
</comment>
<evidence type="ECO:0000313" key="3">
    <source>
        <dbReference type="Proteomes" id="UP000313390"/>
    </source>
</evidence>
<reference evidence="1 4" key="3">
    <citation type="submission" date="2020-08" db="EMBL/GenBank/DDBJ databases">
        <title>Genomic Encyclopedia of Type Strains, Phase IV (KMG-IV): sequencing the most valuable type-strain genomes for metagenomic binning, comparative biology and taxonomic classification.</title>
        <authorList>
            <person name="Goeker M."/>
        </authorList>
    </citation>
    <scope>NUCLEOTIDE SEQUENCE [LARGE SCALE GENOMIC DNA]</scope>
    <source>
        <strain evidence="1 4">DSM 23868</strain>
    </source>
</reference>
<sequence length="340" mass="37526">MTKSANATPQQPVNLTFYGAHFMFFSEPRKELMVLSNENFSTPYGLYSLKASDLEEQRSIVSLYRFPQDNGQPFAANGTENFIFASITSGDGRDSRITRIAWWGDTSVLVNAPTGQSFGSIAYDESLGKIFAVIGSNEEPSTINCYDHLTGRKLYSVAVGGNTIDNLVVDQDTHTLYFFPLEETQVGYFSTENQKPEIKYIEIPGDDLFGNRAAYDHQAKKLYMPVVESNGGTAIQVIDTTTNLPLPTIPIPYLIGGNISLTINPLKNVLYVLDTSIGETSISWIDTQTSMITPLLTDGRAYFCIGLAVENINESEDRLYTIEGGPTENAIVPIKVKYAN</sequence>
<dbReference type="OrthoDB" id="9885503at2"/>
<dbReference type="Gene3D" id="2.130.10.10">
    <property type="entry name" value="YVTN repeat-like/Quinoprotein amine dehydrogenase"/>
    <property type="match status" value="1"/>
</dbReference>
<organism evidence="2 3">
    <name type="scientific">Brucella pecoris</name>
    <dbReference type="NCBI Taxonomy" id="867683"/>
    <lineage>
        <taxon>Bacteria</taxon>
        <taxon>Pseudomonadati</taxon>
        <taxon>Pseudomonadota</taxon>
        <taxon>Alphaproteobacteria</taxon>
        <taxon>Hyphomicrobiales</taxon>
        <taxon>Brucellaceae</taxon>
        <taxon>Brucella/Ochrobactrum group</taxon>
        <taxon>Brucella</taxon>
    </lineage>
</organism>
<evidence type="ECO:0000313" key="1">
    <source>
        <dbReference type="EMBL" id="MBB4095498.1"/>
    </source>
</evidence>
<dbReference type="Proteomes" id="UP000553980">
    <property type="component" value="Unassembled WGS sequence"/>
</dbReference>